<sequence length="1671" mass="192212">MSGRQGNKLPSNLPQLQNLIKRDPTSYTEEFLQQYHHYQSHVEIFTFQPDKPSKELAELLMFLAQVAHCYPEHMASFPQQLKELLSYHHTVLDPDLRMTFCKALILLRNKNLINPTSLLELFFQLLRCHDKLLRKTLYTHIVTDIKNVNAKHKNNKVNTALQNFMYTMLRDSNPTAAKISLDVMIELYRRNIWNDAKTVNVITTACFSKVTKVLVASLKFFLGKDEDEKQDSESESEDDGPTARDLMTRYATNKKTTKRKKKLEKAMKVLKKQKKKSKPEVFNFSAIHLIHDPQDFAEKLLKQLENCKERFEVKMMLMDLISRLVGIHEIIQSVLMTIANNFVTDKNSGEVMTVGINAIKEITARCPLAMTEDLLQDLVQYKTHKNKNVMMSARTLIHLFRSLNPEMLQKKFRGKPTEASVEARIHEYGELDAKDYIPGAEVLEVEDQKEKGGIQEEDGWESASLSEEEDNDDGEWIDVHHSSDEEQQQVAEKVKGMPIEERKAKAAAVSTSRLLTQEDFKKIRLAQLSKELNSAPGKAAKRKYIEIDDEEEEEGRGELLSLRDIEHLHKKPKSDKETRLATAKAGKTDRREFVKKKTRINPFASSSNKEKQKNKNFMMMRYSHSVRTKGKRSFREKQVKLVQELWGRLIHYGLLRKINESVPKWVHQVIQPIAAELELFMPQPFAGEIAGMCKALGINLGDGILLNFAYESTAFCTSIVAQDDKGNIYHGRNLDYDFVDILSKITLDVQFIKSGQVAYQGTTFLGYVGLWTGQSPHKFTISGDERDGGRWWENAIAAFLNRNYPVSWLVRDTLSEAEDFQSAVLRLAGIPIIAEVYYIVGGVSPKEGMVITRNRRGPADLWPLDPLSGAWFRVETNYDHWTTPPPFDDRRTAAIKALNATGQHNINFDTLFKVLSVKPVLNKPNGLPCISLVVLVTLGQSATLEHWLENMGSGSSANVTYKYSLQKSENAFKAAVLIQQWYRRHVARLEMRRRCTWRIFQSIEYACEQDQIQLHNFFSYLMDQFTPSSSKERDFISRMFISGESYKEAELEKYCDYEAIEVPDSYTGPRLSFPLLPDHATALLEAFQQKQQLHARYVLNLLHETRKHLKQLPNISHVSTCYSEEVTVCGDLHGQLDDLFLIFYKNGLPSPSKSYVFNGDFVDRGKQSLEILVILFTFLLIYPKEVHLNRGNHEDHMVNLRYGFTKEVMQKYKVHGKKILKMFQNVFCWLPLATLIDHKVLIIHGGISDTTNLNMLEKIQRDKFTSVLRLKKRREFSRKPDIQAINGESESGTDAAGNDAAPRLSLQPQSAQAPSAANRLEFSRWLRQTVQEQIDTCRRLVDISESEPEELTYSSAVSLKDMDEPCWTRQEEWKQILDVLWSDPLPQEGCRENKVRGGGCYFGPDVTEKFLEKYSLQFLIRSHECKQEGYEFCHNRKVLTIFSASNYYEIGSNRGAYVKLGPDLIPHFVQYQANKTAHLLTMTQRQGFAVALISRVEESAFRALREKLFAHTSALISAFKAYDTDDTGRITLSNWATAVESVLQLGLPWRMLRPQLVRSTKDGMLEYKSWLDDLAMEQRSQEHIQSSLLEVIYRNRSNLETIFRIIDRDHSGLISFEEFQQTWKLFSSHMKIELTDDGINDLVRSIDFNKDGNIDFNEFLEAFRLVKQCPA</sequence>
<dbReference type="GO" id="GO:0047412">
    <property type="term" value="F:N-(long-chain-acyl)ethanolamine deacylase activity"/>
    <property type="evidence" value="ECO:0007669"/>
    <property type="project" value="UniProtKB-EC"/>
</dbReference>
<keyword evidence="17" id="KW-0653">Protein transport</keyword>
<keyword evidence="14 33" id="KW-0378">Hydrolase</keyword>
<dbReference type="InterPro" id="IPR029052">
    <property type="entry name" value="Metallo-depent_PP-like"/>
</dbReference>
<dbReference type="GO" id="GO:0004722">
    <property type="term" value="F:protein serine/threonine phosphatase activity"/>
    <property type="evidence" value="ECO:0007669"/>
    <property type="project" value="UniProtKB-EC"/>
</dbReference>
<evidence type="ECO:0000256" key="10">
    <source>
        <dbReference type="ARBA" id="ARBA00022517"/>
    </source>
</evidence>
<feature type="domain" description="EF-hand" evidence="35">
    <location>
        <begin position="1510"/>
        <end position="1545"/>
    </location>
</feature>
<dbReference type="CDD" id="cd07420">
    <property type="entry name" value="MPP_RdgC"/>
    <property type="match status" value="1"/>
</dbReference>
<keyword evidence="20" id="KW-0472">Membrane</keyword>
<keyword evidence="15" id="KW-0276">Fatty acid metabolism</keyword>
<dbReference type="Pfam" id="PF00149">
    <property type="entry name" value="Metallophos"/>
    <property type="match status" value="1"/>
</dbReference>
<comment type="catalytic activity">
    <reaction evidence="32">
        <text>N-tetradecanoylethanolamine + H2O = tetradecanoate + ethanolamine</text>
        <dbReference type="Rhea" id="RHEA:45452"/>
        <dbReference type="ChEBI" id="CHEBI:15377"/>
        <dbReference type="ChEBI" id="CHEBI:30807"/>
        <dbReference type="ChEBI" id="CHEBI:57603"/>
        <dbReference type="ChEBI" id="CHEBI:85262"/>
    </reaction>
    <physiologicalReaction direction="left-to-right" evidence="32">
        <dbReference type="Rhea" id="RHEA:45453"/>
    </physiologicalReaction>
</comment>
<evidence type="ECO:0000256" key="24">
    <source>
        <dbReference type="ARBA" id="ARBA00023242"/>
    </source>
</evidence>
<dbReference type="FunFam" id="3.60.21.10:FF:000042">
    <property type="entry name" value="Serine/threonine-protein phosphatase with EF-hands"/>
    <property type="match status" value="1"/>
</dbReference>
<feature type="region of interest" description="Disordered" evidence="34">
    <location>
        <begin position="1279"/>
        <end position="1312"/>
    </location>
</feature>
<dbReference type="GO" id="GO:0017040">
    <property type="term" value="F:N-acylsphingosine amidohydrolase activity"/>
    <property type="evidence" value="ECO:0007669"/>
    <property type="project" value="UniProtKB-EC"/>
</dbReference>
<evidence type="ECO:0000256" key="8">
    <source>
        <dbReference type="ARBA" id="ARBA00008294"/>
    </source>
</evidence>
<protein>
    <recommendedName>
        <fullName evidence="33">Serine/threonine-protein phosphatase</fullName>
        <ecNumber evidence="33">3.1.3.16</ecNumber>
    </recommendedName>
</protein>
<evidence type="ECO:0000256" key="30">
    <source>
        <dbReference type="ARBA" id="ARBA00048217"/>
    </source>
</evidence>
<dbReference type="InterPro" id="IPR013235">
    <property type="entry name" value="PPP_dom"/>
</dbReference>
<keyword evidence="18" id="KW-0442">Lipid degradation</keyword>
<dbReference type="PANTHER" id="PTHR12730">
    <property type="entry name" value="HSDA/SDA1-RELATED"/>
    <property type="match status" value="1"/>
</dbReference>
<organism evidence="36 37">
    <name type="scientific">Hirundo rustica rustica</name>
    <dbReference type="NCBI Taxonomy" id="333673"/>
    <lineage>
        <taxon>Eukaryota</taxon>
        <taxon>Metazoa</taxon>
        <taxon>Chordata</taxon>
        <taxon>Craniata</taxon>
        <taxon>Vertebrata</taxon>
        <taxon>Euteleostomi</taxon>
        <taxon>Archelosauria</taxon>
        <taxon>Archosauria</taxon>
        <taxon>Dinosauria</taxon>
        <taxon>Saurischia</taxon>
        <taxon>Theropoda</taxon>
        <taxon>Coelurosauria</taxon>
        <taxon>Aves</taxon>
        <taxon>Neognathae</taxon>
        <taxon>Neoaves</taxon>
        <taxon>Telluraves</taxon>
        <taxon>Australaves</taxon>
        <taxon>Passeriformes</taxon>
        <taxon>Sylvioidea</taxon>
        <taxon>Hirundinidae</taxon>
        <taxon>Hirundo</taxon>
    </lineage>
</organism>
<dbReference type="InterPro" id="IPR011992">
    <property type="entry name" value="EF-hand-dom_pair"/>
</dbReference>
<evidence type="ECO:0000256" key="4">
    <source>
        <dbReference type="ARBA" id="ARBA00004371"/>
    </source>
</evidence>
<comment type="similarity">
    <text evidence="6">Belongs to the acid ceramidase family.</text>
</comment>
<dbReference type="OrthoDB" id="442428at2759"/>
<dbReference type="InterPro" id="IPR018247">
    <property type="entry name" value="EF_Hand_1_Ca_BS"/>
</dbReference>
<evidence type="ECO:0000313" key="36">
    <source>
        <dbReference type="EMBL" id="RMC13610.1"/>
    </source>
</evidence>
<evidence type="ECO:0000256" key="21">
    <source>
        <dbReference type="ARBA" id="ARBA00023145"/>
    </source>
</evidence>
<comment type="subcellular location">
    <subcellularLocation>
        <location evidence="4">Lysosome</location>
    </subcellularLocation>
    <subcellularLocation>
        <location evidence="3">Membrane</location>
        <topology evidence="3">Peripheral membrane protein</topology>
    </subcellularLocation>
    <subcellularLocation>
        <location evidence="2">Nucleus</location>
    </subcellularLocation>
</comment>
<comment type="catalytic activity">
    <reaction evidence="31">
        <text>an N-acylsphing-4-enine + H2O = sphing-4-enine + a fatty acid</text>
        <dbReference type="Rhea" id="RHEA:20856"/>
        <dbReference type="ChEBI" id="CHEBI:15377"/>
        <dbReference type="ChEBI" id="CHEBI:28868"/>
        <dbReference type="ChEBI" id="CHEBI:52639"/>
        <dbReference type="ChEBI" id="CHEBI:57756"/>
        <dbReference type="EC" id="3.5.1.23"/>
    </reaction>
    <physiologicalReaction direction="left-to-right" evidence="31">
        <dbReference type="Rhea" id="RHEA:20857"/>
    </physiologicalReaction>
</comment>
<dbReference type="Pfam" id="PF08321">
    <property type="entry name" value="PPP5"/>
    <property type="match status" value="1"/>
</dbReference>
<keyword evidence="11" id="KW-0479">Metal-binding</keyword>
<dbReference type="GO" id="GO:0006631">
    <property type="term" value="P:fatty acid metabolic process"/>
    <property type="evidence" value="ECO:0007669"/>
    <property type="project" value="UniProtKB-KW"/>
</dbReference>
<comment type="catalytic activity">
    <reaction evidence="30">
        <text>N-hexadecanoylsphing-4-enine + H2O = sphing-4-enine + hexadecanoate</text>
        <dbReference type="Rhea" id="RHEA:38891"/>
        <dbReference type="ChEBI" id="CHEBI:7896"/>
        <dbReference type="ChEBI" id="CHEBI:15377"/>
        <dbReference type="ChEBI" id="CHEBI:57756"/>
        <dbReference type="ChEBI" id="CHEBI:72959"/>
    </reaction>
    <physiologicalReaction direction="left-to-right" evidence="30">
        <dbReference type="Rhea" id="RHEA:38892"/>
    </physiologicalReaction>
</comment>
<dbReference type="GO" id="GO:0005764">
    <property type="term" value="C:lysosome"/>
    <property type="evidence" value="ECO:0007669"/>
    <property type="project" value="UniProtKB-SubCell"/>
</dbReference>
<dbReference type="InterPro" id="IPR016024">
    <property type="entry name" value="ARM-type_fold"/>
</dbReference>
<keyword evidence="23" id="KW-0458">Lysosome</keyword>
<dbReference type="InterPro" id="IPR006186">
    <property type="entry name" value="Ser/Thr-sp_prot-phosphatase"/>
</dbReference>
<dbReference type="InterPro" id="IPR012977">
    <property type="entry name" value="SDA1_N"/>
</dbReference>
<evidence type="ECO:0000256" key="18">
    <source>
        <dbReference type="ARBA" id="ARBA00022963"/>
    </source>
</evidence>
<dbReference type="Pfam" id="PF08158">
    <property type="entry name" value="SDA1_HEAT"/>
    <property type="match status" value="1"/>
</dbReference>
<evidence type="ECO:0000256" key="5">
    <source>
        <dbReference type="ARBA" id="ARBA00004872"/>
    </source>
</evidence>
<accession>A0A3M0KS93</accession>
<evidence type="ECO:0000256" key="19">
    <source>
        <dbReference type="ARBA" id="ARBA00023098"/>
    </source>
</evidence>
<keyword evidence="13" id="KW-0677">Repeat</keyword>
<reference evidence="36 37" key="1">
    <citation type="submission" date="2018-07" db="EMBL/GenBank/DDBJ databases">
        <title>A high quality draft genome assembly of the barn swallow (H. rustica rustica).</title>
        <authorList>
            <person name="Formenti G."/>
            <person name="Chiara M."/>
            <person name="Poveda L."/>
            <person name="Francoijs K.-J."/>
            <person name="Bonisoli-Alquati A."/>
            <person name="Canova L."/>
            <person name="Gianfranceschi L."/>
            <person name="Horner D.S."/>
            <person name="Saino N."/>
        </authorList>
    </citation>
    <scope>NUCLEOTIDE SEQUENCE [LARGE SCALE GENOMIC DNA]</scope>
    <source>
        <strain evidence="36">Chelidonia</strain>
        <tissue evidence="36">Blood</tissue>
    </source>
</reference>
<dbReference type="SMART" id="SM00054">
    <property type="entry name" value="EFh"/>
    <property type="match status" value="3"/>
</dbReference>
<dbReference type="Gene3D" id="3.60.21.10">
    <property type="match status" value="2"/>
</dbReference>
<dbReference type="STRING" id="333673.A0A3M0KS93"/>
<dbReference type="GO" id="GO:0016020">
    <property type="term" value="C:membrane"/>
    <property type="evidence" value="ECO:0007669"/>
    <property type="project" value="UniProtKB-SubCell"/>
</dbReference>
<dbReference type="InterPro" id="IPR007949">
    <property type="entry name" value="SDA1_MD"/>
</dbReference>
<comment type="pathway">
    <text evidence="5">Lipid metabolism; fatty acid metabolism.</text>
</comment>
<dbReference type="GO" id="GO:0005509">
    <property type="term" value="F:calcium ion binding"/>
    <property type="evidence" value="ECO:0007669"/>
    <property type="project" value="InterPro"/>
</dbReference>
<evidence type="ECO:0000256" key="9">
    <source>
        <dbReference type="ARBA" id="ARBA00022448"/>
    </source>
</evidence>
<feature type="compositionally biased region" description="Acidic residues" evidence="34">
    <location>
        <begin position="455"/>
        <end position="476"/>
    </location>
</feature>
<comment type="catalytic activity">
    <reaction evidence="26">
        <text>an N-(long-chain fatty acyl)ethanolamine + H2O = a long-chain fatty acid + ethanolamine</text>
        <dbReference type="Rhea" id="RHEA:17505"/>
        <dbReference type="ChEBI" id="CHEBI:15377"/>
        <dbReference type="ChEBI" id="CHEBI:15897"/>
        <dbReference type="ChEBI" id="CHEBI:57560"/>
        <dbReference type="ChEBI" id="CHEBI:57603"/>
        <dbReference type="EC" id="3.5.1.60"/>
    </reaction>
    <physiologicalReaction direction="left-to-right" evidence="26">
        <dbReference type="Rhea" id="RHEA:17506"/>
    </physiologicalReaction>
</comment>
<dbReference type="Pfam" id="PF13499">
    <property type="entry name" value="EF-hand_7"/>
    <property type="match status" value="1"/>
</dbReference>
<dbReference type="FunFam" id="3.60.60.10:FF:000003">
    <property type="entry name" value="N-acylethanolamine-hydrolyzing acid amidase"/>
    <property type="match status" value="1"/>
</dbReference>
<dbReference type="PROSITE" id="PS50222">
    <property type="entry name" value="EF_HAND_2"/>
    <property type="match status" value="3"/>
</dbReference>
<name>A0A3M0KS93_HIRRU</name>
<evidence type="ECO:0000313" key="37">
    <source>
        <dbReference type="Proteomes" id="UP000269221"/>
    </source>
</evidence>
<keyword evidence="16" id="KW-0106">Calcium</keyword>
<dbReference type="Proteomes" id="UP000269221">
    <property type="component" value="Unassembled WGS sequence"/>
</dbReference>
<evidence type="ECO:0000256" key="34">
    <source>
        <dbReference type="SAM" id="MobiDB-lite"/>
    </source>
</evidence>
<evidence type="ECO:0000256" key="15">
    <source>
        <dbReference type="ARBA" id="ARBA00022832"/>
    </source>
</evidence>
<dbReference type="CDD" id="cd01903">
    <property type="entry name" value="Ntn_AC_NAAA"/>
    <property type="match status" value="1"/>
</dbReference>
<feature type="domain" description="EF-hand" evidence="35">
    <location>
        <begin position="1594"/>
        <end position="1629"/>
    </location>
</feature>
<dbReference type="GO" id="GO:0016042">
    <property type="term" value="P:lipid catabolic process"/>
    <property type="evidence" value="ECO:0007669"/>
    <property type="project" value="UniProtKB-KW"/>
</dbReference>
<dbReference type="GO" id="GO:0042273">
    <property type="term" value="P:ribosomal large subunit biogenesis"/>
    <property type="evidence" value="ECO:0007669"/>
    <property type="project" value="InterPro"/>
</dbReference>
<dbReference type="SMART" id="SM00156">
    <property type="entry name" value="PP2Ac"/>
    <property type="match status" value="1"/>
</dbReference>
<dbReference type="SUPFAM" id="SSF48371">
    <property type="entry name" value="ARM repeat"/>
    <property type="match status" value="1"/>
</dbReference>
<comment type="catalytic activity">
    <reaction evidence="28">
        <text>N-dodecanoylsphing-4-enine + H2O = dodecanoate + sphing-4-enine</text>
        <dbReference type="Rhea" id="RHEA:41291"/>
        <dbReference type="ChEBI" id="CHEBI:15377"/>
        <dbReference type="ChEBI" id="CHEBI:18262"/>
        <dbReference type="ChEBI" id="CHEBI:57756"/>
        <dbReference type="ChEBI" id="CHEBI:72956"/>
    </reaction>
    <physiologicalReaction direction="left-to-right" evidence="28">
        <dbReference type="Rhea" id="RHEA:41292"/>
    </physiologicalReaction>
</comment>
<dbReference type="EMBL" id="QRBI01000105">
    <property type="protein sequence ID" value="RMC13610.1"/>
    <property type="molecule type" value="Genomic_DNA"/>
</dbReference>
<dbReference type="SUPFAM" id="SSF47473">
    <property type="entry name" value="EF-hand"/>
    <property type="match status" value="1"/>
</dbReference>
<dbReference type="GO" id="GO:0000055">
    <property type="term" value="P:ribosomal large subunit export from nucleus"/>
    <property type="evidence" value="ECO:0007669"/>
    <property type="project" value="InterPro"/>
</dbReference>
<evidence type="ECO:0000256" key="27">
    <source>
        <dbReference type="ARBA" id="ARBA00047719"/>
    </source>
</evidence>
<proteinExistence type="inferred from homology"/>
<dbReference type="Pfam" id="PF05285">
    <property type="entry name" value="SDA1_dom"/>
    <property type="match status" value="1"/>
</dbReference>
<dbReference type="GO" id="GO:0005730">
    <property type="term" value="C:nucleolus"/>
    <property type="evidence" value="ECO:0007669"/>
    <property type="project" value="TreeGrafter"/>
</dbReference>
<comment type="subunit">
    <text evidence="25">Heterodimer of an alpha and a beta subunit, produced by autocatalytic cleavage.</text>
</comment>
<comment type="catalytic activity">
    <reaction evidence="33">
        <text>O-phospho-L-threonyl-[protein] + H2O = L-threonyl-[protein] + phosphate</text>
        <dbReference type="Rhea" id="RHEA:47004"/>
        <dbReference type="Rhea" id="RHEA-COMP:11060"/>
        <dbReference type="Rhea" id="RHEA-COMP:11605"/>
        <dbReference type="ChEBI" id="CHEBI:15377"/>
        <dbReference type="ChEBI" id="CHEBI:30013"/>
        <dbReference type="ChEBI" id="CHEBI:43474"/>
        <dbReference type="ChEBI" id="CHEBI:61977"/>
        <dbReference type="EC" id="3.1.3.16"/>
    </reaction>
</comment>
<evidence type="ECO:0000256" key="26">
    <source>
        <dbReference type="ARBA" id="ARBA00047347"/>
    </source>
</evidence>
<feature type="domain" description="EF-hand" evidence="35">
    <location>
        <begin position="1634"/>
        <end position="1669"/>
    </location>
</feature>
<keyword evidence="24" id="KW-0539">Nucleus</keyword>
<evidence type="ECO:0000256" key="3">
    <source>
        <dbReference type="ARBA" id="ARBA00004170"/>
    </source>
</evidence>
<comment type="similarity">
    <text evidence="8 33">Belongs to the PPP phosphatase family.</text>
</comment>
<keyword evidence="22" id="KW-0325">Glycoprotein</keyword>
<gene>
    <name evidence="36" type="ORF">DUI87_08686</name>
</gene>
<dbReference type="PROSITE" id="PS00018">
    <property type="entry name" value="EF_HAND_1"/>
    <property type="match status" value="2"/>
</dbReference>
<dbReference type="PROSITE" id="PS50096">
    <property type="entry name" value="IQ"/>
    <property type="match status" value="1"/>
</dbReference>
<keyword evidence="21" id="KW-0865">Zymogen</keyword>
<dbReference type="GO" id="GO:0015031">
    <property type="term" value="P:protein transport"/>
    <property type="evidence" value="ECO:0007669"/>
    <property type="project" value="UniProtKB-KW"/>
</dbReference>
<evidence type="ECO:0000256" key="20">
    <source>
        <dbReference type="ARBA" id="ARBA00023136"/>
    </source>
</evidence>
<evidence type="ECO:0000256" key="31">
    <source>
        <dbReference type="ARBA" id="ARBA00048323"/>
    </source>
</evidence>
<feature type="region of interest" description="Disordered" evidence="34">
    <location>
        <begin position="447"/>
        <end position="476"/>
    </location>
</feature>
<dbReference type="InterPro" id="IPR048292">
    <property type="entry name" value="SDA1_C"/>
</dbReference>
<dbReference type="PROSITE" id="PS00125">
    <property type="entry name" value="SER_THR_PHOSPHATASE"/>
    <property type="match status" value="1"/>
</dbReference>
<evidence type="ECO:0000256" key="1">
    <source>
        <dbReference type="ARBA" id="ARBA00003823"/>
    </source>
</evidence>
<comment type="similarity">
    <text evidence="7">Belongs to the SDA1 family.</text>
</comment>
<evidence type="ECO:0000256" key="14">
    <source>
        <dbReference type="ARBA" id="ARBA00022801"/>
    </source>
</evidence>
<dbReference type="CDD" id="cd00051">
    <property type="entry name" value="EFh"/>
    <property type="match status" value="1"/>
</dbReference>
<dbReference type="EC" id="3.1.3.16" evidence="33"/>
<comment type="catalytic activity">
    <reaction evidence="29">
        <text>N-hexadecanoylethanolamine + H2O = ethanolamine + hexadecanoate</text>
        <dbReference type="Rhea" id="RHEA:45064"/>
        <dbReference type="ChEBI" id="CHEBI:7896"/>
        <dbReference type="ChEBI" id="CHEBI:15377"/>
        <dbReference type="ChEBI" id="CHEBI:57603"/>
        <dbReference type="ChEBI" id="CHEBI:71464"/>
    </reaction>
    <physiologicalReaction direction="left-to-right" evidence="29">
        <dbReference type="Rhea" id="RHEA:45065"/>
    </physiologicalReaction>
</comment>
<evidence type="ECO:0000256" key="13">
    <source>
        <dbReference type="ARBA" id="ARBA00022737"/>
    </source>
</evidence>
<evidence type="ECO:0000259" key="35">
    <source>
        <dbReference type="PROSITE" id="PS50222"/>
    </source>
</evidence>
<evidence type="ECO:0000256" key="33">
    <source>
        <dbReference type="RuleBase" id="RU004273"/>
    </source>
</evidence>
<dbReference type="Pfam" id="PF21638">
    <property type="entry name" value="SDA1_C"/>
    <property type="match status" value="1"/>
</dbReference>
<dbReference type="PANTHER" id="PTHR12730:SF0">
    <property type="entry name" value="PROTEIN SDA1 HOMOLOG"/>
    <property type="match status" value="1"/>
</dbReference>
<keyword evidence="10" id="KW-0690">Ribosome biogenesis</keyword>
<evidence type="ECO:0000256" key="29">
    <source>
        <dbReference type="ARBA" id="ARBA00048166"/>
    </source>
</evidence>
<dbReference type="InterPro" id="IPR002048">
    <property type="entry name" value="EF_hand_dom"/>
</dbReference>
<dbReference type="Gene3D" id="1.10.238.10">
    <property type="entry name" value="EF-hand"/>
    <property type="match status" value="1"/>
</dbReference>
<evidence type="ECO:0000256" key="12">
    <source>
        <dbReference type="ARBA" id="ARBA00022729"/>
    </source>
</evidence>
<evidence type="ECO:0000256" key="16">
    <source>
        <dbReference type="ARBA" id="ARBA00022837"/>
    </source>
</evidence>
<evidence type="ECO:0000256" key="25">
    <source>
        <dbReference type="ARBA" id="ARBA00038527"/>
    </source>
</evidence>
<comment type="catalytic activity">
    <reaction evidence="27">
        <text>N-dodecanoylethanolamine + H2O = dodecanoate + ethanolamine</text>
        <dbReference type="Rhea" id="RHEA:45456"/>
        <dbReference type="ChEBI" id="CHEBI:15377"/>
        <dbReference type="ChEBI" id="CHEBI:18262"/>
        <dbReference type="ChEBI" id="CHEBI:57603"/>
        <dbReference type="ChEBI" id="CHEBI:85263"/>
    </reaction>
    <physiologicalReaction direction="left-to-right" evidence="27">
        <dbReference type="Rhea" id="RHEA:45457"/>
    </physiologicalReaction>
</comment>
<dbReference type="InterPro" id="IPR004843">
    <property type="entry name" value="Calcineurin-like_PHP"/>
</dbReference>
<evidence type="ECO:0000256" key="23">
    <source>
        <dbReference type="ARBA" id="ARBA00023228"/>
    </source>
</evidence>
<keyword evidence="37" id="KW-1185">Reference proteome</keyword>
<keyword evidence="9" id="KW-0813">Transport</keyword>
<evidence type="ECO:0000256" key="6">
    <source>
        <dbReference type="ARBA" id="ARBA00005730"/>
    </source>
</evidence>
<evidence type="ECO:0000256" key="17">
    <source>
        <dbReference type="ARBA" id="ARBA00022927"/>
    </source>
</evidence>
<evidence type="ECO:0000256" key="32">
    <source>
        <dbReference type="ARBA" id="ARBA00048716"/>
    </source>
</evidence>
<dbReference type="SUPFAM" id="SSF56300">
    <property type="entry name" value="Metallo-dependent phosphatases"/>
    <property type="match status" value="1"/>
</dbReference>
<dbReference type="InterPro" id="IPR027312">
    <property type="entry name" value="Sda1"/>
</dbReference>
<evidence type="ECO:0000256" key="22">
    <source>
        <dbReference type="ARBA" id="ARBA00023180"/>
    </source>
</evidence>
<keyword evidence="19" id="KW-0443">Lipid metabolism</keyword>
<evidence type="ECO:0000256" key="7">
    <source>
        <dbReference type="ARBA" id="ARBA00005783"/>
    </source>
</evidence>
<comment type="function">
    <text evidence="1">Required for 60S pre-ribosomal subunits export to the cytoplasm.</text>
</comment>
<keyword evidence="12" id="KW-0732">Signal</keyword>
<evidence type="ECO:0000256" key="28">
    <source>
        <dbReference type="ARBA" id="ARBA00047993"/>
    </source>
</evidence>
<evidence type="ECO:0000256" key="11">
    <source>
        <dbReference type="ARBA" id="ARBA00022723"/>
    </source>
</evidence>
<dbReference type="FunFam" id="1.10.238.10:FF:000226">
    <property type="entry name" value="Serine/threonine-protein phosphatase with EF-hands"/>
    <property type="match status" value="1"/>
</dbReference>
<comment type="caution">
    <text evidence="36">The sequence shown here is derived from an EMBL/GenBank/DDBJ whole genome shotgun (WGS) entry which is preliminary data.</text>
</comment>
<dbReference type="PRINTS" id="PR00114">
    <property type="entry name" value="STPHPHTASE"/>
</dbReference>
<evidence type="ECO:0000256" key="2">
    <source>
        <dbReference type="ARBA" id="ARBA00004123"/>
    </source>
</evidence>